<dbReference type="Pfam" id="PF05641">
    <property type="entry name" value="Agenet"/>
    <property type="match status" value="1"/>
</dbReference>
<protein>
    <submittedName>
        <fullName evidence="3">Uncharacterized protein</fullName>
    </submittedName>
</protein>
<dbReference type="Proteomes" id="UP000606396">
    <property type="component" value="Unassembled WGS sequence"/>
</dbReference>
<dbReference type="InterPro" id="IPR016197">
    <property type="entry name" value="Chromo-like_dom_sf"/>
</dbReference>
<comment type="caution">
    <text evidence="3">The sequence shown here is derived from an EMBL/GenBank/DDBJ whole genome shotgun (WGS) entry which is preliminary data.</text>
</comment>
<dbReference type="Gene3D" id="2.30.30.140">
    <property type="match status" value="2"/>
</dbReference>
<keyword evidence="4" id="KW-1185">Reference proteome</keyword>
<evidence type="ECO:0000259" key="2">
    <source>
        <dbReference type="Pfam" id="PF11717"/>
    </source>
</evidence>
<evidence type="ECO:0000259" key="1">
    <source>
        <dbReference type="Pfam" id="PF05641"/>
    </source>
</evidence>
<dbReference type="EMBL" id="JACJTC010000024">
    <property type="protein sequence ID" value="MBD2615211.1"/>
    <property type="molecule type" value="Genomic_DNA"/>
</dbReference>
<dbReference type="SUPFAM" id="SSF54160">
    <property type="entry name" value="Chromo domain-like"/>
    <property type="match status" value="2"/>
</dbReference>
<sequence>MDKSIIQLVDELPADNITVKVLKALDYVAPGEWNNLVGFDNNIRAITGETDPQIIQKIRDRAVSLYHDPQNGYQAAIKVYQIIDKADTAMATAALANKVGEKIGFLSFLSNVTPKADVTQSIDLALKIAVEIIAFCKLNGIPQPNPQQFANSLANNYQNASLMRMVALVCIDGILPLGPDFLGKIHSVISGVDTGVVAQNPVFLAVNNSLPGNTPSDKLGFINQSFNSVQGWMNGLVAKTGITPQSISSHLGNFIQIADDNLDFVAAFLDQTTNYYEHTGIQTVARSVILQAHTLVKEEIKQQPQKPIQDVSSAAKSSNNNQYALSSTVEVWDNDDEDWYQGTIEKVQNDQFYIHYLGYGSSYDEWVGEDDIRTRDLRSADDNGYAVGQKVKCWDDDQEAWYSATIQQVQGHQYYLRYIGYDSSYDEWVDSDEIR</sequence>
<organism evidence="3 4">
    <name type="scientific">Nostoc punctiforme FACHB-252</name>
    <dbReference type="NCBI Taxonomy" id="1357509"/>
    <lineage>
        <taxon>Bacteria</taxon>
        <taxon>Bacillati</taxon>
        <taxon>Cyanobacteriota</taxon>
        <taxon>Cyanophyceae</taxon>
        <taxon>Nostocales</taxon>
        <taxon>Nostocaceae</taxon>
        <taxon>Nostoc</taxon>
    </lineage>
</organism>
<dbReference type="Pfam" id="PF11717">
    <property type="entry name" value="Tudor-knot"/>
    <property type="match status" value="1"/>
</dbReference>
<evidence type="ECO:0000313" key="3">
    <source>
        <dbReference type="EMBL" id="MBD2615211.1"/>
    </source>
</evidence>
<feature type="domain" description="Tudor-knot" evidence="2">
    <location>
        <begin position="331"/>
        <end position="373"/>
    </location>
</feature>
<dbReference type="RefSeq" id="WP_190951968.1">
    <property type="nucleotide sequence ID" value="NZ_JACJTC010000024.1"/>
</dbReference>
<evidence type="ECO:0000313" key="4">
    <source>
        <dbReference type="Proteomes" id="UP000606396"/>
    </source>
</evidence>
<accession>A0ABR8HIN5</accession>
<proteinExistence type="predicted"/>
<dbReference type="InterPro" id="IPR008395">
    <property type="entry name" value="Agenet-like_dom"/>
</dbReference>
<feature type="domain" description="Agenet-like" evidence="1">
    <location>
        <begin position="399"/>
        <end position="435"/>
    </location>
</feature>
<gene>
    <name evidence="3" type="ORF">H6G94_28830</name>
</gene>
<dbReference type="InterPro" id="IPR025995">
    <property type="entry name" value="Tudor-knot"/>
</dbReference>
<name>A0ABR8HIN5_NOSPU</name>
<reference evidence="3 4" key="1">
    <citation type="journal article" date="2020" name="ISME J.">
        <title>Comparative genomics reveals insights into cyanobacterial evolution and habitat adaptation.</title>
        <authorList>
            <person name="Chen M.Y."/>
            <person name="Teng W.K."/>
            <person name="Zhao L."/>
            <person name="Hu C.X."/>
            <person name="Zhou Y.K."/>
            <person name="Han B.P."/>
            <person name="Song L.R."/>
            <person name="Shu W.S."/>
        </authorList>
    </citation>
    <scope>NUCLEOTIDE SEQUENCE [LARGE SCALE GENOMIC DNA]</scope>
    <source>
        <strain evidence="3 4">FACHB-252</strain>
    </source>
</reference>